<dbReference type="RefSeq" id="WP_035349114.1">
    <property type="nucleotide sequence ID" value="NZ_JAAIWK010000003.1"/>
</dbReference>
<dbReference type="EMBL" id="JAAIWK010000003">
    <property type="protein sequence ID" value="NEY18981.1"/>
    <property type="molecule type" value="Genomic_DNA"/>
</dbReference>
<proteinExistence type="predicted"/>
<dbReference type="AlphaFoldDB" id="A0A0A6VJ40"/>
<dbReference type="Pfam" id="PF02698">
    <property type="entry name" value="DUF218"/>
    <property type="match status" value="1"/>
</dbReference>
<dbReference type="PANTHER" id="PTHR30336:SF4">
    <property type="entry name" value="ENVELOPE BIOGENESIS FACTOR ELYC"/>
    <property type="match status" value="1"/>
</dbReference>
<evidence type="ECO:0000313" key="5">
    <source>
        <dbReference type="Proteomes" id="UP000476934"/>
    </source>
</evidence>
<dbReference type="STRING" id="363870.NG54_02135"/>
<dbReference type="Proteomes" id="UP000476934">
    <property type="component" value="Unassembled WGS sequence"/>
</dbReference>
<sequence length="193" mass="21864">MKAMFKLFRFPILLVIGIGLFLWILTSRWMANGKRPLADGKYEYALVLGAKVNGKELSNALRYRLEAALEYANRYPAVKLILSGGQGPDEEVSEAEAMKTFLVERGISEDRLILESASTSTYENILFSKKLLPRAVKAVTLITNDYHLKRAKVIAKRLGLKTDVVLDHAPKSIKNKSQFRERAALLKTHMERR</sequence>
<gene>
    <name evidence="3" type="ORF">G4D61_03225</name>
    <name evidence="2" type="ORF">NG54_02135</name>
</gene>
<evidence type="ECO:0000259" key="1">
    <source>
        <dbReference type="Pfam" id="PF02698"/>
    </source>
</evidence>
<dbReference type="InterPro" id="IPR051599">
    <property type="entry name" value="Cell_Envelope_Assoc"/>
</dbReference>
<dbReference type="GO" id="GO:0005886">
    <property type="term" value="C:plasma membrane"/>
    <property type="evidence" value="ECO:0007669"/>
    <property type="project" value="TreeGrafter"/>
</dbReference>
<evidence type="ECO:0000313" key="2">
    <source>
        <dbReference type="EMBL" id="KHD86639.1"/>
    </source>
</evidence>
<organism evidence="2 4">
    <name type="scientific">Heyndrickxia ginsengihumi</name>
    <dbReference type="NCBI Taxonomy" id="363870"/>
    <lineage>
        <taxon>Bacteria</taxon>
        <taxon>Bacillati</taxon>
        <taxon>Bacillota</taxon>
        <taxon>Bacilli</taxon>
        <taxon>Bacillales</taxon>
        <taxon>Bacillaceae</taxon>
        <taxon>Heyndrickxia</taxon>
    </lineage>
</organism>
<dbReference type="PANTHER" id="PTHR30336">
    <property type="entry name" value="INNER MEMBRANE PROTEIN, PROBABLE PERMEASE"/>
    <property type="match status" value="1"/>
</dbReference>
<accession>A0A0A6VJ40</accession>
<dbReference type="GO" id="GO:0043164">
    <property type="term" value="P:Gram-negative-bacterium-type cell wall biogenesis"/>
    <property type="evidence" value="ECO:0007669"/>
    <property type="project" value="TreeGrafter"/>
</dbReference>
<comment type="caution">
    <text evidence="2">The sequence shown here is derived from an EMBL/GenBank/DDBJ whole genome shotgun (WGS) entry which is preliminary data.</text>
</comment>
<evidence type="ECO:0000313" key="4">
    <source>
        <dbReference type="Proteomes" id="UP000030588"/>
    </source>
</evidence>
<reference evidence="2 4" key="1">
    <citation type="submission" date="2014-10" db="EMBL/GenBank/DDBJ databases">
        <title>Draft genome of phytase producing Bacillus ginsengihumi strain M2.11.</title>
        <authorList>
            <person name="Toymentseva A."/>
            <person name="Boulygina E.A."/>
            <person name="Kazakov S.V."/>
            <person name="Kayumov I."/>
            <person name="Suleimanova A.D."/>
            <person name="Mardanova A.M."/>
            <person name="Maria S.N."/>
            <person name="Sergey M.Y."/>
            <person name="Sharipova M.R."/>
        </authorList>
    </citation>
    <scope>NUCLEOTIDE SEQUENCE [LARGE SCALE GENOMIC DNA]</scope>
    <source>
        <strain evidence="2 4">M2.11</strain>
    </source>
</reference>
<name>A0A0A6VJ40_9BACI</name>
<dbReference type="EMBL" id="JRUN01000003">
    <property type="protein sequence ID" value="KHD86639.1"/>
    <property type="molecule type" value="Genomic_DNA"/>
</dbReference>
<keyword evidence="5" id="KW-1185">Reference proteome</keyword>
<reference evidence="3 5" key="3">
    <citation type="submission" date="2020-03" db="EMBL/GenBank/DDBJ databases">
        <title>Bacillus aquiflavi sp. nov., isolated from yellow water of strong flavor Chinese baijiu in Yibin region of China.</title>
        <authorList>
            <person name="Xie J."/>
        </authorList>
    </citation>
    <scope>NUCLEOTIDE SEQUENCE [LARGE SCALE GENOMIC DNA]</scope>
    <source>
        <strain evidence="3 5">Gsoil 114</strain>
    </source>
</reference>
<dbReference type="GO" id="GO:0000270">
    <property type="term" value="P:peptidoglycan metabolic process"/>
    <property type="evidence" value="ECO:0007669"/>
    <property type="project" value="TreeGrafter"/>
</dbReference>
<protein>
    <submittedName>
        <fullName evidence="2">Vancomycin resistance protein</fullName>
    </submittedName>
    <submittedName>
        <fullName evidence="3">YdcF family protein</fullName>
    </submittedName>
</protein>
<feature type="domain" description="DUF218" evidence="1">
    <location>
        <begin position="44"/>
        <end position="164"/>
    </location>
</feature>
<dbReference type="OrthoDB" id="9782395at2"/>
<dbReference type="InterPro" id="IPR014729">
    <property type="entry name" value="Rossmann-like_a/b/a_fold"/>
</dbReference>
<evidence type="ECO:0000313" key="3">
    <source>
        <dbReference type="EMBL" id="NEY18981.1"/>
    </source>
</evidence>
<dbReference type="Proteomes" id="UP000030588">
    <property type="component" value="Unassembled WGS sequence"/>
</dbReference>
<dbReference type="InterPro" id="IPR003848">
    <property type="entry name" value="DUF218"/>
</dbReference>
<dbReference type="CDD" id="cd06259">
    <property type="entry name" value="YdcF-like"/>
    <property type="match status" value="1"/>
</dbReference>
<reference evidence="3" key="2">
    <citation type="submission" date="2020-02" db="EMBL/GenBank/DDBJ databases">
        <authorList>
            <person name="Feng H."/>
        </authorList>
    </citation>
    <scope>NUCLEOTIDE SEQUENCE [LARGE SCALE GENOMIC DNA]</scope>
    <source>
        <strain evidence="3">Gsoil 114</strain>
    </source>
</reference>
<dbReference type="Gene3D" id="3.40.50.620">
    <property type="entry name" value="HUPs"/>
    <property type="match status" value="1"/>
</dbReference>